<dbReference type="Proteomes" id="UP000190150">
    <property type="component" value="Unassembled WGS sequence"/>
</dbReference>
<dbReference type="InterPro" id="IPR038231">
    <property type="entry name" value="MepB-like_sf"/>
</dbReference>
<proteinExistence type="predicted"/>
<organism evidence="1 2">
    <name type="scientific">Sphingobacterium nematocida</name>
    <dbReference type="NCBI Taxonomy" id="1513896"/>
    <lineage>
        <taxon>Bacteria</taxon>
        <taxon>Pseudomonadati</taxon>
        <taxon>Bacteroidota</taxon>
        <taxon>Sphingobacteriia</taxon>
        <taxon>Sphingobacteriales</taxon>
        <taxon>Sphingobacteriaceae</taxon>
        <taxon>Sphingobacterium</taxon>
    </lineage>
</organism>
<accession>A0A1T5FKY7</accession>
<gene>
    <name evidence="1" type="ORF">SAMN05660841_03336</name>
</gene>
<dbReference type="EMBL" id="FUZF01000017">
    <property type="protein sequence ID" value="SKB96840.1"/>
    <property type="molecule type" value="Genomic_DNA"/>
</dbReference>
<evidence type="ECO:0000313" key="1">
    <source>
        <dbReference type="EMBL" id="SKB96840.1"/>
    </source>
</evidence>
<sequence length="166" mass="19531">MYEKELTHLDSTLFDTFGMHISNAYKDEETGDYCGCNFQLGSFHIKYRKAKVTPKKIGQFVALWKRNPEGKTEPYHIDDNFDFYFVETEYQDNWGCFLFPKGILSEKRVLSVNGKEGKRGFRVYPIWDSPENKQAISTKSWQIVYFLDLIGNRKISVETLQKLMKQ</sequence>
<name>A0A1T5FKY7_9SPHI</name>
<dbReference type="InterPro" id="IPR011235">
    <property type="entry name" value="MepB-like"/>
</dbReference>
<dbReference type="PIRSF" id="PIRSF032285">
    <property type="entry name" value="UCP032285"/>
    <property type="match status" value="1"/>
</dbReference>
<dbReference type="STRING" id="1513896.SAMN05660841_03336"/>
<evidence type="ECO:0008006" key="3">
    <source>
        <dbReference type="Google" id="ProtNLM"/>
    </source>
</evidence>
<protein>
    <recommendedName>
        <fullName evidence="3">MepB protein</fullName>
    </recommendedName>
</protein>
<evidence type="ECO:0000313" key="2">
    <source>
        <dbReference type="Proteomes" id="UP000190150"/>
    </source>
</evidence>
<dbReference type="Gene3D" id="3.40.1350.140">
    <property type="entry name" value="MepB-like"/>
    <property type="match status" value="1"/>
</dbReference>
<dbReference type="Pfam" id="PF08877">
    <property type="entry name" value="MepB-like"/>
    <property type="match status" value="1"/>
</dbReference>
<dbReference type="RefSeq" id="WP_079644774.1">
    <property type="nucleotide sequence ID" value="NZ_FUZF01000017.1"/>
</dbReference>
<reference evidence="2" key="1">
    <citation type="submission" date="2017-02" db="EMBL/GenBank/DDBJ databases">
        <authorList>
            <person name="Varghese N."/>
            <person name="Submissions S."/>
        </authorList>
    </citation>
    <scope>NUCLEOTIDE SEQUENCE [LARGE SCALE GENOMIC DNA]</scope>
    <source>
        <strain evidence="2">DSM 24091</strain>
    </source>
</reference>
<keyword evidence="2" id="KW-1185">Reference proteome</keyword>
<dbReference type="AlphaFoldDB" id="A0A1T5FKY7"/>